<dbReference type="AlphaFoldDB" id="A0A2P7R553"/>
<dbReference type="EMBL" id="PXYG01000004">
    <property type="protein sequence ID" value="PSJ45335.1"/>
    <property type="molecule type" value="Genomic_DNA"/>
</dbReference>
<gene>
    <name evidence="1" type="ORF">C7H85_11830</name>
</gene>
<organism evidence="1 2">
    <name type="scientific">Zobellella endophytica</name>
    <dbReference type="NCBI Taxonomy" id="2116700"/>
    <lineage>
        <taxon>Bacteria</taxon>
        <taxon>Pseudomonadati</taxon>
        <taxon>Pseudomonadota</taxon>
        <taxon>Gammaproteobacteria</taxon>
        <taxon>Aeromonadales</taxon>
        <taxon>Aeromonadaceae</taxon>
        <taxon>Zobellella</taxon>
    </lineage>
</organism>
<dbReference type="OrthoDB" id="5887304at2"/>
<proteinExistence type="predicted"/>
<evidence type="ECO:0000313" key="1">
    <source>
        <dbReference type="EMBL" id="PSJ45335.1"/>
    </source>
</evidence>
<dbReference type="Proteomes" id="UP000240243">
    <property type="component" value="Unassembled WGS sequence"/>
</dbReference>
<dbReference type="RefSeq" id="WP_106729904.1">
    <property type="nucleotide sequence ID" value="NZ_PXYG01000004.1"/>
</dbReference>
<comment type="caution">
    <text evidence="1">The sequence shown here is derived from an EMBL/GenBank/DDBJ whole genome shotgun (WGS) entry which is preliminary data.</text>
</comment>
<protein>
    <submittedName>
        <fullName evidence="1">Uncharacterized protein</fullName>
    </submittedName>
</protein>
<reference evidence="1 2" key="1">
    <citation type="submission" date="2018-03" db="EMBL/GenBank/DDBJ databases">
        <title>The draft genome of Zobellella sp. 59N8.</title>
        <authorList>
            <person name="Liu L."/>
            <person name="Li L."/>
            <person name="Zhang X."/>
            <person name="Liang L."/>
            <person name="Wang T."/>
        </authorList>
    </citation>
    <scope>NUCLEOTIDE SEQUENCE [LARGE SCALE GENOMIC DNA]</scope>
    <source>
        <strain evidence="1 2">59N8</strain>
    </source>
</reference>
<accession>A0A2P7R553</accession>
<sequence length="100" mass="11359">MLAKQCSYTLSGAEPLHAHIVVNPTGLLEVDIIERDQHFTSDFEHVHFKGDGQGMQVICEHCDNAPEEEVSLNLQRQDAFELYQMIDDAKQELECLLCDL</sequence>
<keyword evidence="2" id="KW-1185">Reference proteome</keyword>
<evidence type="ECO:0000313" key="2">
    <source>
        <dbReference type="Proteomes" id="UP000240243"/>
    </source>
</evidence>
<name>A0A2P7R553_9GAMM</name>